<reference evidence="2 3" key="1">
    <citation type="submission" date="2023-09" db="EMBL/GenBank/DDBJ databases">
        <title>Multi-omics analysis of a traditional fermented food reveals byproduct-associated fungal strains for waste-to-food upcycling.</title>
        <authorList>
            <consortium name="Lawrence Berkeley National Laboratory"/>
            <person name="Rekdal V.M."/>
            <person name="Villalobos-Escobedo J.M."/>
            <person name="Rodriguez-Valeron N."/>
            <person name="Garcia M.O."/>
            <person name="Vasquez D.P."/>
            <person name="Damayanti I."/>
            <person name="Sorensen P.M."/>
            <person name="Baidoo E.E."/>
            <person name="De Carvalho A.C."/>
            <person name="Riley R."/>
            <person name="Lipzen A."/>
            <person name="He G."/>
            <person name="Yan M."/>
            <person name="Haridas S."/>
            <person name="Daum C."/>
            <person name="Yoshinaga Y."/>
            <person name="Ng V."/>
            <person name="Grigoriev I.V."/>
            <person name="Munk R."/>
            <person name="Nuraida L."/>
            <person name="Wijaya C.H."/>
            <person name="Morales P.-C."/>
            <person name="Keasling J.D."/>
        </authorList>
    </citation>
    <scope>NUCLEOTIDE SEQUENCE [LARGE SCALE GENOMIC DNA]</scope>
    <source>
        <strain evidence="2 3">FGSC 2613</strain>
    </source>
</reference>
<evidence type="ECO:0008006" key="4">
    <source>
        <dbReference type="Google" id="ProtNLM"/>
    </source>
</evidence>
<sequence length="341" mass="39527">MPFKERSFPPGWHPMDDIEVWSVEEQRGLRQLCSELNIGLHVVEDIPKDSVELVNELMKHLDLPYRDVSSCRVHHMKNQNHYDEYLSEARKYNYTLLDAERYGTTSNPSCVTTLFKLGVPEEGTGKWGVRIGLKGCSCLCRFRQGQRMYDYCKHIIYVLRFILNCPKELPFRDAFTRLEYDSIFAHSYPAQALRNAESPNEDWRKVLDRIPSEAKVIIYTPKEDKLLVCVNCFRPINGGNCAQPCLGCGNLVHQDCCNKGTPTIGFIRLRHPKPDAEKCAVCKQKQKWKKWTKPQERPLPGDHEASEEEMKDESLKSKLVRIKYLKDGKCYKFEAEEESST</sequence>
<evidence type="ECO:0000313" key="2">
    <source>
        <dbReference type="EMBL" id="KAL0471571.1"/>
    </source>
</evidence>
<comment type="caution">
    <text evidence="2">The sequence shown here is derived from an EMBL/GenBank/DDBJ whole genome shotgun (WGS) entry which is preliminary data.</text>
</comment>
<proteinExistence type="predicted"/>
<organism evidence="2 3">
    <name type="scientific">Neurospora intermedia</name>
    <dbReference type="NCBI Taxonomy" id="5142"/>
    <lineage>
        <taxon>Eukaryota</taxon>
        <taxon>Fungi</taxon>
        <taxon>Dikarya</taxon>
        <taxon>Ascomycota</taxon>
        <taxon>Pezizomycotina</taxon>
        <taxon>Sordariomycetes</taxon>
        <taxon>Sordariomycetidae</taxon>
        <taxon>Sordariales</taxon>
        <taxon>Sordariaceae</taxon>
        <taxon>Neurospora</taxon>
    </lineage>
</organism>
<name>A0ABR3DFX2_NEUIN</name>
<gene>
    <name evidence="2" type="ORF">QR685DRAFT_440382</name>
</gene>
<feature type="region of interest" description="Disordered" evidence="1">
    <location>
        <begin position="290"/>
        <end position="314"/>
    </location>
</feature>
<feature type="compositionally biased region" description="Basic and acidic residues" evidence="1">
    <location>
        <begin position="293"/>
        <end position="304"/>
    </location>
</feature>
<accession>A0ABR3DFX2</accession>
<dbReference type="Proteomes" id="UP001451303">
    <property type="component" value="Unassembled WGS sequence"/>
</dbReference>
<protein>
    <recommendedName>
        <fullName evidence="4">SWIM-type domain-containing protein</fullName>
    </recommendedName>
</protein>
<evidence type="ECO:0000313" key="3">
    <source>
        <dbReference type="Proteomes" id="UP001451303"/>
    </source>
</evidence>
<dbReference type="EMBL" id="JAVLET010000003">
    <property type="protein sequence ID" value="KAL0471571.1"/>
    <property type="molecule type" value="Genomic_DNA"/>
</dbReference>
<keyword evidence="3" id="KW-1185">Reference proteome</keyword>
<evidence type="ECO:0000256" key="1">
    <source>
        <dbReference type="SAM" id="MobiDB-lite"/>
    </source>
</evidence>